<evidence type="ECO:0000313" key="6">
    <source>
        <dbReference type="Proteomes" id="UP000201613"/>
    </source>
</evidence>
<dbReference type="AlphaFoldDB" id="A0A238LCF5"/>
<dbReference type="SUPFAM" id="SSF53335">
    <property type="entry name" value="S-adenosyl-L-methionine-dependent methyltransferases"/>
    <property type="match status" value="1"/>
</dbReference>
<dbReference type="Proteomes" id="UP000201613">
    <property type="component" value="Unassembled WGS sequence"/>
</dbReference>
<organism evidence="5 6">
    <name type="scientific">Flavimaricola marinus</name>
    <dbReference type="NCBI Taxonomy" id="1819565"/>
    <lineage>
        <taxon>Bacteria</taxon>
        <taxon>Pseudomonadati</taxon>
        <taxon>Pseudomonadota</taxon>
        <taxon>Alphaproteobacteria</taxon>
        <taxon>Rhodobacterales</taxon>
        <taxon>Paracoccaceae</taxon>
        <taxon>Flavimaricola</taxon>
    </lineage>
</organism>
<keyword evidence="2 5" id="KW-0808">Transferase</keyword>
<evidence type="ECO:0000313" key="5">
    <source>
        <dbReference type="EMBL" id="SMY07369.1"/>
    </source>
</evidence>
<dbReference type="RefSeq" id="WP_168770493.1">
    <property type="nucleotide sequence ID" value="NZ_FXZK01000002.1"/>
</dbReference>
<dbReference type="PANTHER" id="PTHR11006:SF4">
    <property type="entry name" value="PROTEIN ARGININE N-METHYLTRANSFERASE 7"/>
    <property type="match status" value="1"/>
</dbReference>
<dbReference type="Gene3D" id="3.40.50.150">
    <property type="entry name" value="Vaccinia Virus protein VP39"/>
    <property type="match status" value="1"/>
</dbReference>
<dbReference type="Pfam" id="PF22528">
    <property type="entry name" value="PRMT_C"/>
    <property type="match status" value="1"/>
</dbReference>
<evidence type="ECO:0000256" key="3">
    <source>
        <dbReference type="ARBA" id="ARBA00022691"/>
    </source>
</evidence>
<dbReference type="InterPro" id="IPR029063">
    <property type="entry name" value="SAM-dependent_MTases_sf"/>
</dbReference>
<feature type="domain" description="Protein arginine N-methyltransferase" evidence="4">
    <location>
        <begin position="204"/>
        <end position="353"/>
    </location>
</feature>
<dbReference type="InterPro" id="IPR025799">
    <property type="entry name" value="Arg_MeTrfase"/>
</dbReference>
<dbReference type="Pfam" id="PF06325">
    <property type="entry name" value="PrmA"/>
    <property type="match status" value="1"/>
</dbReference>
<dbReference type="GO" id="GO:0005840">
    <property type="term" value="C:ribosome"/>
    <property type="evidence" value="ECO:0007669"/>
    <property type="project" value="UniProtKB-KW"/>
</dbReference>
<evidence type="ECO:0000256" key="1">
    <source>
        <dbReference type="ARBA" id="ARBA00022603"/>
    </source>
</evidence>
<keyword evidence="1 5" id="KW-0489">Methyltransferase</keyword>
<dbReference type="GO" id="GO:0032259">
    <property type="term" value="P:methylation"/>
    <property type="evidence" value="ECO:0007669"/>
    <property type="project" value="UniProtKB-KW"/>
</dbReference>
<gene>
    <name evidence="5" type="ORF">LOM8899_01504</name>
</gene>
<dbReference type="CDD" id="cd02440">
    <property type="entry name" value="AdoMet_MTases"/>
    <property type="match status" value="1"/>
</dbReference>
<keyword evidence="5" id="KW-0687">Ribonucleoprotein</keyword>
<dbReference type="GO" id="GO:0042054">
    <property type="term" value="F:histone methyltransferase activity"/>
    <property type="evidence" value="ECO:0007669"/>
    <property type="project" value="TreeGrafter"/>
</dbReference>
<dbReference type="InterPro" id="IPR055135">
    <property type="entry name" value="PRMT_dom"/>
</dbReference>
<keyword evidence="5" id="KW-0689">Ribosomal protein</keyword>
<reference evidence="5 6" key="1">
    <citation type="submission" date="2017-05" db="EMBL/GenBank/DDBJ databases">
        <authorList>
            <person name="Song R."/>
            <person name="Chenine A.L."/>
            <person name="Ruprecht R.M."/>
        </authorList>
    </citation>
    <scope>NUCLEOTIDE SEQUENCE [LARGE SCALE GENOMIC DNA]</scope>
    <source>
        <strain evidence="5 6">CECT 8899</strain>
    </source>
</reference>
<protein>
    <submittedName>
        <fullName evidence="5">Ribosomal protein L11 methyltransferase</fullName>
    </submittedName>
</protein>
<keyword evidence="3" id="KW-0949">S-adenosyl-L-methionine</keyword>
<evidence type="ECO:0000259" key="4">
    <source>
        <dbReference type="Pfam" id="PF22528"/>
    </source>
</evidence>
<dbReference type="Gene3D" id="2.70.160.11">
    <property type="entry name" value="Hnrnp arginine n-methyltransferase1"/>
    <property type="match status" value="1"/>
</dbReference>
<keyword evidence="6" id="KW-1185">Reference proteome</keyword>
<accession>A0A238LCF5</accession>
<sequence length="377" mass="41320">MSDARDKNSRLGLSDKGRALISQLRVPRSEDALHDAGMSAELLGQMVEHGLLETQGETRQSVDYSDTYVSWKSQKGMLIDHTRTLAYQRAIEAVVTPGDIAIDVGTGSGILAMMAARAGAKTSYGLELTGMAVWADQLARSNGLDAVQIVRGDAADFASAEPADVVISEFQGMYLIDEWRHYAAFVKVRDANLAKGGSVVPRAGAMYLSAIDSRSLYMNRGYGFWESPVYGFDYSAARASDIDQPLRYIVTADNREIVDTQKIRSFDFLNGNERDYVFETEVTFDYAGAGAFHGLIGHFDLDMAPGQVLSTSMASRETHWHQSYFPMPQIQVPAGGQVTIRVRSFLDTVSEDMALGFRLRGPGDSDFGAERVFSLGE</sequence>
<dbReference type="PROSITE" id="PS51678">
    <property type="entry name" value="SAM_MT_PRMT"/>
    <property type="match status" value="1"/>
</dbReference>
<dbReference type="GO" id="GO:0016274">
    <property type="term" value="F:protein-arginine N-methyltransferase activity"/>
    <property type="evidence" value="ECO:0007669"/>
    <property type="project" value="InterPro"/>
</dbReference>
<dbReference type="EMBL" id="FXZK01000002">
    <property type="protein sequence ID" value="SMY07369.1"/>
    <property type="molecule type" value="Genomic_DNA"/>
</dbReference>
<proteinExistence type="predicted"/>
<evidence type="ECO:0000256" key="2">
    <source>
        <dbReference type="ARBA" id="ARBA00022679"/>
    </source>
</evidence>
<name>A0A238LCF5_9RHOB</name>
<dbReference type="PANTHER" id="PTHR11006">
    <property type="entry name" value="PROTEIN ARGININE N-METHYLTRANSFERASE"/>
    <property type="match status" value="1"/>
</dbReference>